<name>Q8KM79_9MOLU</name>
<proteinExistence type="predicted"/>
<accession>Q8KM79</accession>
<evidence type="ECO:0000313" key="1">
    <source>
        <dbReference type="EMBL" id="CAD44552.1"/>
    </source>
</evidence>
<organism evidence="1">
    <name type="scientific">Mycoplasma suis</name>
    <dbReference type="NCBI Taxonomy" id="57372"/>
    <lineage>
        <taxon>Bacteria</taxon>
        <taxon>Bacillati</taxon>
        <taxon>Mycoplasmatota</taxon>
        <taxon>Mollicutes</taxon>
        <taxon>Mycoplasmataceae</taxon>
        <taxon>Mycoplasma</taxon>
    </lineage>
</organism>
<reference evidence="1" key="1">
    <citation type="submission" date="2002-08" db="EMBL/GenBank/DDBJ databases">
        <title>Purification and analysis of Mycoplasma suis (Eperythrozoon suis) DNA from porcine blood.</title>
        <authorList>
            <person name="Hoelzle L.E."/>
            <person name="Adelt D."/>
            <person name="Hoelzle K."/>
            <person name="Heinritzi K."/>
            <person name="Wittenbrink M.M."/>
        </authorList>
    </citation>
    <scope>NUCLEOTIDE SEQUENCE</scope>
    <source>
        <strain evidence="1">54/96</strain>
    </source>
</reference>
<protein>
    <submittedName>
        <fullName evidence="1">Uncharacterized protein</fullName>
    </submittedName>
</protein>
<dbReference type="AlphaFoldDB" id="Q8KM79"/>
<dbReference type="EMBL" id="AJ504999">
    <property type="protein sequence ID" value="CAD44552.1"/>
    <property type="molecule type" value="Genomic_DNA"/>
</dbReference>
<sequence>MCVHRHFSKKLAITFWVYEEWCFSPSACRLGLWLSCHSRDPWWGEGGLTPKRISGKETFQPVACKGRESSRLTPANIRS</sequence>